<evidence type="ECO:0000313" key="3">
    <source>
        <dbReference type="Proteomes" id="UP000705230"/>
    </source>
</evidence>
<dbReference type="InterPro" id="IPR039104">
    <property type="entry name" value="6PGL"/>
</dbReference>
<dbReference type="PANTHER" id="PTHR11054">
    <property type="entry name" value="6-PHOSPHOGLUCONOLACTONASE"/>
    <property type="match status" value="1"/>
</dbReference>
<dbReference type="SUPFAM" id="SSF100950">
    <property type="entry name" value="NagB/RpiA/CoA transferase-like"/>
    <property type="match status" value="1"/>
</dbReference>
<name>A0A937JEY6_9GAMM</name>
<dbReference type="InterPro" id="IPR006148">
    <property type="entry name" value="Glc/Gal-6P_isomerase"/>
</dbReference>
<organism evidence="2 3">
    <name type="scientific">SAR86 cluster bacterium</name>
    <dbReference type="NCBI Taxonomy" id="2030880"/>
    <lineage>
        <taxon>Bacteria</taxon>
        <taxon>Pseudomonadati</taxon>
        <taxon>Pseudomonadota</taxon>
        <taxon>Gammaproteobacteria</taxon>
        <taxon>SAR86 cluster</taxon>
    </lineage>
</organism>
<evidence type="ECO:0000259" key="1">
    <source>
        <dbReference type="Pfam" id="PF01182"/>
    </source>
</evidence>
<dbReference type="Proteomes" id="UP000705230">
    <property type="component" value="Unassembled WGS sequence"/>
</dbReference>
<dbReference type="GO" id="GO:0005975">
    <property type="term" value="P:carbohydrate metabolic process"/>
    <property type="evidence" value="ECO:0007669"/>
    <property type="project" value="InterPro"/>
</dbReference>
<reference evidence="2" key="1">
    <citation type="submission" date="2020-10" db="EMBL/GenBank/DDBJ databases">
        <title>Microbiome of the Black Sea water column analyzed by genome centric metagenomics.</title>
        <authorList>
            <person name="Cabello-Yeves P.J."/>
            <person name="Callieri C."/>
            <person name="Picazo A."/>
            <person name="Mehrshad M."/>
            <person name="Haro-Moreno J.M."/>
            <person name="Roda-Garcia J."/>
            <person name="Dzembekova N."/>
            <person name="Slabakova V."/>
            <person name="Slabakova N."/>
            <person name="Moncheva S."/>
            <person name="Rodriguez-Valera F."/>
        </authorList>
    </citation>
    <scope>NUCLEOTIDE SEQUENCE</scope>
    <source>
        <strain evidence="2">BS30m-G43</strain>
    </source>
</reference>
<dbReference type="InterPro" id="IPR037171">
    <property type="entry name" value="NagB/RpiA_transferase-like"/>
</dbReference>
<gene>
    <name evidence="2" type="ORF">ISR29_00380</name>
</gene>
<dbReference type="Pfam" id="PF01182">
    <property type="entry name" value="Glucosamine_iso"/>
    <property type="match status" value="1"/>
</dbReference>
<protein>
    <submittedName>
        <fullName evidence="2">6-phosphogluconolactonase</fullName>
    </submittedName>
</protein>
<accession>A0A937JEY6</accession>
<dbReference type="AlphaFoldDB" id="A0A937JEY6"/>
<dbReference type="EMBL" id="JADHSG010000001">
    <property type="protein sequence ID" value="MBL6902644.1"/>
    <property type="molecule type" value="Genomic_DNA"/>
</dbReference>
<sequence length="214" mass="24047">MNSRNKNILSFNSLSDANDALLELFSELPKPISRILLSGGSTPISFYELLSKKDINWSNYLISLSDERRVEVSGSLSNEGTIKRIIYDHSFNNSFVSLLDDDSESKLNSIASYDLCILGMGNDGHIASIFPNMSNLEEALYGKASLLNLYDGYPDVSRVTMSLNEINKSDQIILLVKGEKKFNLLMDERANNNLLPVDHLFTQMINKIKVFKII</sequence>
<evidence type="ECO:0000313" key="2">
    <source>
        <dbReference type="EMBL" id="MBL6902644.1"/>
    </source>
</evidence>
<comment type="caution">
    <text evidence="2">The sequence shown here is derived from an EMBL/GenBank/DDBJ whole genome shotgun (WGS) entry which is preliminary data.</text>
</comment>
<feature type="domain" description="Glucosamine/galactosamine-6-phosphate isomerase" evidence="1">
    <location>
        <begin position="34"/>
        <end position="197"/>
    </location>
</feature>
<dbReference type="Gene3D" id="3.40.50.1360">
    <property type="match status" value="1"/>
</dbReference>
<proteinExistence type="predicted"/>
<dbReference type="PANTHER" id="PTHR11054:SF0">
    <property type="entry name" value="6-PHOSPHOGLUCONOLACTONASE"/>
    <property type="match status" value="1"/>
</dbReference>